<dbReference type="InterPro" id="IPR031052">
    <property type="entry name" value="FHY3/FAR1"/>
</dbReference>
<comment type="subcellular location">
    <subcellularLocation>
        <location evidence="1">Nucleus</location>
    </subcellularLocation>
</comment>
<organism evidence="2 3">
    <name type="scientific">Dipteronia dyeriana</name>
    <dbReference type="NCBI Taxonomy" id="168575"/>
    <lineage>
        <taxon>Eukaryota</taxon>
        <taxon>Viridiplantae</taxon>
        <taxon>Streptophyta</taxon>
        <taxon>Embryophyta</taxon>
        <taxon>Tracheophyta</taxon>
        <taxon>Spermatophyta</taxon>
        <taxon>Magnoliopsida</taxon>
        <taxon>eudicotyledons</taxon>
        <taxon>Gunneridae</taxon>
        <taxon>Pentapetalae</taxon>
        <taxon>rosids</taxon>
        <taxon>malvids</taxon>
        <taxon>Sapindales</taxon>
        <taxon>Sapindaceae</taxon>
        <taxon>Hippocastanoideae</taxon>
        <taxon>Acereae</taxon>
        <taxon>Dipteronia</taxon>
    </lineage>
</organism>
<evidence type="ECO:0000313" key="2">
    <source>
        <dbReference type="EMBL" id="KAK2637980.1"/>
    </source>
</evidence>
<proteinExistence type="inferred from homology"/>
<dbReference type="PANTHER" id="PTHR31669:SF292">
    <property type="entry name" value="OS02G0262500 PROTEIN"/>
    <property type="match status" value="1"/>
</dbReference>
<keyword evidence="1" id="KW-0479">Metal-binding</keyword>
<keyword evidence="1" id="KW-0539">Nucleus</keyword>
<evidence type="ECO:0000256" key="1">
    <source>
        <dbReference type="RuleBase" id="RU367018"/>
    </source>
</evidence>
<dbReference type="PANTHER" id="PTHR31669">
    <property type="entry name" value="PROTEIN FAR1-RELATED SEQUENCE 10-RELATED"/>
    <property type="match status" value="1"/>
</dbReference>
<comment type="function">
    <text evidence="1">Putative transcription activator involved in regulating light control of development.</text>
</comment>
<name>A0AAD9WPX2_9ROSI</name>
<dbReference type="GO" id="GO:0008270">
    <property type="term" value="F:zinc ion binding"/>
    <property type="evidence" value="ECO:0007669"/>
    <property type="project" value="UniProtKB-UniRule"/>
</dbReference>
<dbReference type="GO" id="GO:0005634">
    <property type="term" value="C:nucleus"/>
    <property type="evidence" value="ECO:0007669"/>
    <property type="project" value="UniProtKB-SubCell"/>
</dbReference>
<comment type="caution">
    <text evidence="2">The sequence shown here is derived from an EMBL/GenBank/DDBJ whole genome shotgun (WGS) entry which is preliminary data.</text>
</comment>
<dbReference type="AlphaFoldDB" id="A0AAD9WPX2"/>
<accession>A0AAD9WPX2</accession>
<reference evidence="2" key="1">
    <citation type="journal article" date="2023" name="Plant J.">
        <title>Genome sequences and population genomics provide insights into the demographic history, inbreeding, and mutation load of two 'living fossil' tree species of Dipteronia.</title>
        <authorList>
            <person name="Feng Y."/>
            <person name="Comes H.P."/>
            <person name="Chen J."/>
            <person name="Zhu S."/>
            <person name="Lu R."/>
            <person name="Zhang X."/>
            <person name="Li P."/>
            <person name="Qiu J."/>
            <person name="Olsen K.M."/>
            <person name="Qiu Y."/>
        </authorList>
    </citation>
    <scope>NUCLEOTIDE SEQUENCE</scope>
    <source>
        <strain evidence="2">KIB01</strain>
    </source>
</reference>
<keyword evidence="1" id="KW-0862">Zinc</keyword>
<sequence>MYNRIDVKRHDESLKSNSHAALIYLQSKHKIYGWHISKNTSTHLHKEEKKSPFRYLLYKQILEDEFEELWKEMLEQHGLEENDWMSRMYEMNHSREKLFGFIPQIDKALIRLRNNFFGDEYVSKCQSPVTLSHLKPLEEHVSFVYTYQIYLHVAKQIMNESNYTHNPPEGKDNCRVYHLSRYQFRDKKRKVVYHLDKVGFQEVDEDGVWDSDKQNQPLITRDCNLFEVFDEIEAGLVTIRRTLLEITNIIFGCFESLQTAVVKSLISEVNCSNSKVVTRLSRCLKKDLMNSFI</sequence>
<gene>
    <name evidence="2" type="ORF">Ddye_025775</name>
</gene>
<dbReference type="EMBL" id="JANJYI010000008">
    <property type="protein sequence ID" value="KAK2637980.1"/>
    <property type="molecule type" value="Genomic_DNA"/>
</dbReference>
<evidence type="ECO:0000313" key="3">
    <source>
        <dbReference type="Proteomes" id="UP001280121"/>
    </source>
</evidence>
<keyword evidence="3" id="KW-1185">Reference proteome</keyword>
<comment type="similarity">
    <text evidence="1">Belongs to the FHY3/FAR1 family.</text>
</comment>
<dbReference type="Proteomes" id="UP001280121">
    <property type="component" value="Unassembled WGS sequence"/>
</dbReference>
<keyword evidence="1" id="KW-0863">Zinc-finger</keyword>
<protein>
    <recommendedName>
        <fullName evidence="1">Protein FAR1-RELATED SEQUENCE</fullName>
    </recommendedName>
</protein>
<dbReference type="GO" id="GO:0006355">
    <property type="term" value="P:regulation of DNA-templated transcription"/>
    <property type="evidence" value="ECO:0007669"/>
    <property type="project" value="UniProtKB-UniRule"/>
</dbReference>